<evidence type="ECO:0000256" key="6">
    <source>
        <dbReference type="SAM" id="MobiDB-lite"/>
    </source>
</evidence>
<dbReference type="GO" id="GO:0003700">
    <property type="term" value="F:DNA-binding transcription factor activity"/>
    <property type="evidence" value="ECO:0007669"/>
    <property type="project" value="InterPro"/>
</dbReference>
<proteinExistence type="predicted"/>
<dbReference type="SMART" id="SM00774">
    <property type="entry name" value="WRKY"/>
    <property type="match status" value="1"/>
</dbReference>
<organism evidence="8 9">
    <name type="scientific">Spirodela intermedia</name>
    <name type="common">Intermediate duckweed</name>
    <dbReference type="NCBI Taxonomy" id="51605"/>
    <lineage>
        <taxon>Eukaryota</taxon>
        <taxon>Viridiplantae</taxon>
        <taxon>Streptophyta</taxon>
        <taxon>Embryophyta</taxon>
        <taxon>Tracheophyta</taxon>
        <taxon>Spermatophyta</taxon>
        <taxon>Magnoliopsida</taxon>
        <taxon>Liliopsida</taxon>
        <taxon>Araceae</taxon>
        <taxon>Lemnoideae</taxon>
        <taxon>Spirodela</taxon>
    </lineage>
</organism>
<feature type="region of interest" description="Disordered" evidence="6">
    <location>
        <begin position="63"/>
        <end position="96"/>
    </location>
</feature>
<name>A0A7I8LLJ5_SPIIN</name>
<evidence type="ECO:0000256" key="2">
    <source>
        <dbReference type="ARBA" id="ARBA00023015"/>
    </source>
</evidence>
<protein>
    <recommendedName>
        <fullName evidence="7">WRKY domain-containing protein</fullName>
    </recommendedName>
</protein>
<evidence type="ECO:0000256" key="3">
    <source>
        <dbReference type="ARBA" id="ARBA00023125"/>
    </source>
</evidence>
<dbReference type="EMBL" id="LR746280">
    <property type="protein sequence ID" value="CAA7410138.1"/>
    <property type="molecule type" value="Genomic_DNA"/>
</dbReference>
<keyword evidence="5" id="KW-0539">Nucleus</keyword>
<evidence type="ECO:0000313" key="8">
    <source>
        <dbReference type="EMBL" id="CAA7410138.1"/>
    </source>
</evidence>
<keyword evidence="2" id="KW-0805">Transcription regulation</keyword>
<gene>
    <name evidence="8" type="ORF">SI8410_17020816</name>
</gene>
<dbReference type="InterPro" id="IPR003657">
    <property type="entry name" value="WRKY_dom"/>
</dbReference>
<evidence type="ECO:0000256" key="5">
    <source>
        <dbReference type="ARBA" id="ARBA00023242"/>
    </source>
</evidence>
<keyword evidence="3" id="KW-0238">DNA-binding</keyword>
<dbReference type="PANTHER" id="PTHR32096:SF146">
    <property type="entry name" value="WRKY TRANSCRIPTION FACTOR 19-RELATED"/>
    <property type="match status" value="1"/>
</dbReference>
<dbReference type="GO" id="GO:0000976">
    <property type="term" value="F:transcription cis-regulatory region binding"/>
    <property type="evidence" value="ECO:0007669"/>
    <property type="project" value="TreeGrafter"/>
</dbReference>
<accession>A0A7I8LLJ5</accession>
<feature type="compositionally biased region" description="Basic and acidic residues" evidence="6">
    <location>
        <begin position="78"/>
        <end position="87"/>
    </location>
</feature>
<feature type="domain" description="WRKY" evidence="7">
    <location>
        <begin position="111"/>
        <end position="179"/>
    </location>
</feature>
<dbReference type="Pfam" id="PF03106">
    <property type="entry name" value="WRKY"/>
    <property type="match status" value="1"/>
</dbReference>
<dbReference type="InterPro" id="IPR036576">
    <property type="entry name" value="WRKY_dom_sf"/>
</dbReference>
<evidence type="ECO:0000313" key="9">
    <source>
        <dbReference type="Proteomes" id="UP000663760"/>
    </source>
</evidence>
<reference evidence="8" key="1">
    <citation type="submission" date="2020-02" db="EMBL/GenBank/DDBJ databases">
        <authorList>
            <person name="Scholz U."/>
            <person name="Mascher M."/>
            <person name="Fiebig A."/>
        </authorList>
    </citation>
    <scope>NUCLEOTIDE SEQUENCE</scope>
</reference>
<dbReference type="Gene3D" id="2.20.25.80">
    <property type="entry name" value="WRKY domain"/>
    <property type="match status" value="1"/>
</dbReference>
<keyword evidence="9" id="KW-1185">Reference proteome</keyword>
<dbReference type="PROSITE" id="PS50811">
    <property type="entry name" value="WRKY"/>
    <property type="match status" value="1"/>
</dbReference>
<dbReference type="OrthoDB" id="1888929at2759"/>
<dbReference type="AlphaFoldDB" id="A0A7I8LLJ5"/>
<evidence type="ECO:0000259" key="7">
    <source>
        <dbReference type="PROSITE" id="PS50811"/>
    </source>
</evidence>
<sequence>MENGGAALSRERLIGELNQGIELTRVLETHLDYASPLEFQRLLVRSLLSTLARAVSIAMTSPQFPPLPTPASSPCPTDESHGGDVHGRGSKKRKTLEPQWTQWIRVSSAAGVEAPAEDGFSWRKYGQKEILAAKFPRAYYRCSHHKTRGCPARKQVQRSDTDELLFDVIYHGVHSCGAQGQVAASGAAAVPPAAEADGENSEPRLRNEALILNFRTGLAIKPEEVDGGDGELPSPLFPLVPGEPGGASSTLAIAGPSGSGQLRVDPDFPVLEMDLGDFFSAVLDPDFMGDAVESKQYLSSAPSFFC</sequence>
<dbReference type="GO" id="GO:0005634">
    <property type="term" value="C:nucleus"/>
    <property type="evidence" value="ECO:0007669"/>
    <property type="project" value="UniProtKB-SubCell"/>
</dbReference>
<evidence type="ECO:0000256" key="4">
    <source>
        <dbReference type="ARBA" id="ARBA00023163"/>
    </source>
</evidence>
<evidence type="ECO:0000256" key="1">
    <source>
        <dbReference type="ARBA" id="ARBA00004123"/>
    </source>
</evidence>
<comment type="subcellular location">
    <subcellularLocation>
        <location evidence="1">Nucleus</location>
    </subcellularLocation>
</comment>
<dbReference type="Proteomes" id="UP000663760">
    <property type="component" value="Chromosome 17"/>
</dbReference>
<feature type="compositionally biased region" description="Pro residues" evidence="6">
    <location>
        <begin position="63"/>
        <end position="73"/>
    </location>
</feature>
<dbReference type="SUPFAM" id="SSF118290">
    <property type="entry name" value="WRKY DNA-binding domain"/>
    <property type="match status" value="1"/>
</dbReference>
<dbReference type="PANTHER" id="PTHR32096">
    <property type="entry name" value="WRKY TRANSCRIPTION FACTOR 30-RELATED-RELATED"/>
    <property type="match status" value="1"/>
</dbReference>
<keyword evidence="4" id="KW-0804">Transcription</keyword>
<dbReference type="InterPro" id="IPR044810">
    <property type="entry name" value="WRKY_plant"/>
</dbReference>